<keyword evidence="2" id="KW-1185">Reference proteome</keyword>
<organism evidence="1 2">
    <name type="scientific">Desulfosporosinus lacus DSM 15449</name>
    <dbReference type="NCBI Taxonomy" id="1121420"/>
    <lineage>
        <taxon>Bacteria</taxon>
        <taxon>Bacillati</taxon>
        <taxon>Bacillota</taxon>
        <taxon>Clostridia</taxon>
        <taxon>Eubacteriales</taxon>
        <taxon>Desulfitobacteriaceae</taxon>
        <taxon>Desulfosporosinus</taxon>
    </lineage>
</organism>
<sequence length="150" mass="17219">MYFGPLTSLRRVETVLDYLKDFYPIRKCSTPRLVKRTDGCLFLQLGTCLGVCSGRVSPDEYKVYIEEIWQLLNGNDRIAVHELSGKINTAIENFNFEKVAQYSGYLLGLRHVIGKQRLVRSSSKNRNVLAVELINNELPKSKGTRFFIEK</sequence>
<protein>
    <submittedName>
        <fullName evidence="1">Excinuclease ABC subunit C</fullName>
    </submittedName>
</protein>
<dbReference type="AlphaFoldDB" id="A0A1M5ZUE8"/>
<dbReference type="GO" id="GO:0006974">
    <property type="term" value="P:DNA damage response"/>
    <property type="evidence" value="ECO:0007669"/>
    <property type="project" value="TreeGrafter"/>
</dbReference>
<dbReference type="Proteomes" id="UP000183954">
    <property type="component" value="Unassembled WGS sequence"/>
</dbReference>
<proteinExistence type="predicted"/>
<dbReference type="PANTHER" id="PTHR30562">
    <property type="entry name" value="UVRC/OXIDOREDUCTASE"/>
    <property type="match status" value="1"/>
</dbReference>
<dbReference type="STRING" id="1121420.SAMN02746098_03662"/>
<gene>
    <name evidence="1" type="ORF">SAMN02746098_03662</name>
</gene>
<dbReference type="EMBL" id="FQXJ01000015">
    <property type="protein sequence ID" value="SHI27756.1"/>
    <property type="molecule type" value="Genomic_DNA"/>
</dbReference>
<evidence type="ECO:0000313" key="1">
    <source>
        <dbReference type="EMBL" id="SHI27756.1"/>
    </source>
</evidence>
<evidence type="ECO:0000313" key="2">
    <source>
        <dbReference type="Proteomes" id="UP000183954"/>
    </source>
</evidence>
<dbReference type="GO" id="GO:0009380">
    <property type="term" value="C:excinuclease repair complex"/>
    <property type="evidence" value="ECO:0007669"/>
    <property type="project" value="TreeGrafter"/>
</dbReference>
<dbReference type="InterPro" id="IPR050066">
    <property type="entry name" value="UvrABC_protein_C"/>
</dbReference>
<accession>A0A1M5ZUE8</accession>
<dbReference type="PANTHER" id="PTHR30562:SF1">
    <property type="entry name" value="UVRABC SYSTEM PROTEIN C"/>
    <property type="match status" value="1"/>
</dbReference>
<name>A0A1M5ZUE8_9FIRM</name>
<reference evidence="2" key="1">
    <citation type="submission" date="2016-11" db="EMBL/GenBank/DDBJ databases">
        <authorList>
            <person name="Varghese N."/>
            <person name="Submissions S."/>
        </authorList>
    </citation>
    <scope>NUCLEOTIDE SEQUENCE [LARGE SCALE GENOMIC DNA]</scope>
    <source>
        <strain evidence="2">DSM 15449</strain>
    </source>
</reference>